<dbReference type="PANTHER" id="PTHR13817">
    <property type="entry name" value="TITIN"/>
    <property type="match status" value="1"/>
</dbReference>
<gene>
    <name evidence="4" type="ORF">HMPREF1068_00206</name>
</gene>
<dbReference type="InterPro" id="IPR036116">
    <property type="entry name" value="FN3_sf"/>
</dbReference>
<dbReference type="EMBL" id="AGXS01000001">
    <property type="protein sequence ID" value="EIY54985.1"/>
    <property type="molecule type" value="Genomic_DNA"/>
</dbReference>
<proteinExistence type="predicted"/>
<keyword evidence="1" id="KW-0677">Repeat</keyword>
<evidence type="ECO:0000313" key="4">
    <source>
        <dbReference type="EMBL" id="EIY54985.1"/>
    </source>
</evidence>
<organism evidence="4 5">
    <name type="scientific">Bacteroides nordii CL02T12C05</name>
    <dbReference type="NCBI Taxonomy" id="997884"/>
    <lineage>
        <taxon>Bacteria</taxon>
        <taxon>Pseudomonadati</taxon>
        <taxon>Bacteroidota</taxon>
        <taxon>Bacteroidia</taxon>
        <taxon>Bacteroidales</taxon>
        <taxon>Bacteroidaceae</taxon>
        <taxon>Bacteroides</taxon>
    </lineage>
</organism>
<dbReference type="InterPro" id="IPR003961">
    <property type="entry name" value="FN3_dom"/>
</dbReference>
<accession>I8XVP6</accession>
<feature type="compositionally biased region" description="Pro residues" evidence="2">
    <location>
        <begin position="742"/>
        <end position="752"/>
    </location>
</feature>
<dbReference type="PANTHER" id="PTHR13817:SF166">
    <property type="entry name" value="NEURONAL IGCAM-RELATED"/>
    <property type="match status" value="1"/>
</dbReference>
<dbReference type="eggNOG" id="COG3656">
    <property type="taxonomic scope" value="Bacteria"/>
</dbReference>
<feature type="domain" description="Fibronectin type-III" evidence="3">
    <location>
        <begin position="759"/>
        <end position="859"/>
    </location>
</feature>
<dbReference type="Gene3D" id="2.60.40.10">
    <property type="entry name" value="Immunoglobulins"/>
    <property type="match status" value="4"/>
</dbReference>
<feature type="domain" description="Fibronectin type-III" evidence="3">
    <location>
        <begin position="432"/>
        <end position="533"/>
    </location>
</feature>
<dbReference type="InterPro" id="IPR013783">
    <property type="entry name" value="Ig-like_fold"/>
</dbReference>
<dbReference type="Proteomes" id="UP000003089">
    <property type="component" value="Unassembled WGS sequence"/>
</dbReference>
<evidence type="ECO:0000256" key="1">
    <source>
        <dbReference type="ARBA" id="ARBA00022737"/>
    </source>
</evidence>
<feature type="region of interest" description="Disordered" evidence="2">
    <location>
        <begin position="741"/>
        <end position="761"/>
    </location>
</feature>
<feature type="region of interest" description="Disordered" evidence="2">
    <location>
        <begin position="856"/>
        <end position="878"/>
    </location>
</feature>
<dbReference type="AlphaFoldDB" id="I8XVP6"/>
<dbReference type="STRING" id="997884.HMPREF1068_00206"/>
<keyword evidence="5" id="KW-1185">Reference proteome</keyword>
<dbReference type="PATRIC" id="fig|997884.3.peg.223"/>
<evidence type="ECO:0000256" key="2">
    <source>
        <dbReference type="SAM" id="MobiDB-lite"/>
    </source>
</evidence>
<protein>
    <recommendedName>
        <fullName evidence="3">Fibronectin type-III domain-containing protein</fullName>
    </recommendedName>
</protein>
<sequence>MLLLSGCEEDNEPLAYPPTLASGSVTEMTRVQAVLSGAAIPHPSSIVKCDIGFMVATSDNMADAESFVGTEESDGSNQYRATATGLKPGTQYYFCIYAKSGNTLVKGPVQSFTTEESIAPIVSVPTVISKDETTLTLSSQVTDDGDDTPTIRGFAYKIYIEGDPDPTKSDNVVLGSLTATRGKEDPFTGTAINLQSNTTYAIRAYATNKTGTGYSQVITLRTDELMTPIVTIAPPNPDKLTSYTLEVTGTVTDERGYPVQERGFCWSAENRLPVVIENGQNQVTADETSTFTKVVTGLNSKTKYYLRAYATNEKGTGYSSPIEFTTVEEQTASLTKMIVSDITSESAVLSALVATGIGAEIREKGFCYGREHNPTKADNPQPFNGESDQMQTKLTALEEGVTYYARAYATTRDDTFYSNEVEFTTSALLVPEIGNPIFKNVTETSATITAVIISNGGSEVQERGIYYSLTNQNPEQGGANVQTALSESTDPGKITVNLTGLTGGQRYYVKAFARNSKGTGYCSAPATLLTAANTAPKVSSLTVMNIQDDNAKAKAFVSDAGGNGLTIIERGFVWSNNGITPTLENNTGKAIAEATTDNFEALLNNLDPSTSYMVRAYAKNNKVQEAGYSQPISFMTGQTYAPTLTEGRHELVKFDRITISAVIANDGGAAVTDYGICWAPAGETPDIEGNHVKGVMAGNTFTATATGLTHSTSYSVAAYAKNKDRNGVSYIYFGDITTAALPPQPDDNPTPDDPILGKKPSMNSVYNSGTFPTKLVITSGISDKGNSNITAQGFVWSATEQNPEIGKTGCTVISVTLGEELKTVLTGLAPGTTYYVRSYATNDVGTGYSNTVWMTTEPGDKVEPGEGDNPTPEPIDNK</sequence>
<dbReference type="SUPFAM" id="SSF49265">
    <property type="entry name" value="Fibronectin type III"/>
    <property type="match status" value="5"/>
</dbReference>
<dbReference type="CDD" id="cd00063">
    <property type="entry name" value="FN3"/>
    <property type="match status" value="2"/>
</dbReference>
<dbReference type="PROSITE" id="PS50853">
    <property type="entry name" value="FN3"/>
    <property type="match status" value="2"/>
</dbReference>
<evidence type="ECO:0000259" key="3">
    <source>
        <dbReference type="PROSITE" id="PS50853"/>
    </source>
</evidence>
<name>I8XVP6_9BACE</name>
<reference evidence="4 5" key="1">
    <citation type="submission" date="2012-02" db="EMBL/GenBank/DDBJ databases">
        <title>The Genome Sequence of Bacteroides nordii CL02T12C05.</title>
        <authorList>
            <consortium name="The Broad Institute Genome Sequencing Platform"/>
            <person name="Earl A."/>
            <person name="Ward D."/>
            <person name="Feldgarden M."/>
            <person name="Gevers D."/>
            <person name="Zitomersky N.L."/>
            <person name="Coyne M.J."/>
            <person name="Comstock L.E."/>
            <person name="Young S.K."/>
            <person name="Zeng Q."/>
            <person name="Gargeya S."/>
            <person name="Fitzgerald M."/>
            <person name="Haas B."/>
            <person name="Abouelleil A."/>
            <person name="Alvarado L."/>
            <person name="Arachchi H.M."/>
            <person name="Berlin A."/>
            <person name="Chapman S.B."/>
            <person name="Gearin G."/>
            <person name="Goldberg J."/>
            <person name="Griggs A."/>
            <person name="Gujja S."/>
            <person name="Hansen M."/>
            <person name="Heiman D."/>
            <person name="Howarth C."/>
            <person name="Larimer J."/>
            <person name="Lui A."/>
            <person name="MacDonald P.J.P."/>
            <person name="McCowen C."/>
            <person name="Montmayeur A."/>
            <person name="Murphy C."/>
            <person name="Neiman D."/>
            <person name="Pearson M."/>
            <person name="Priest M."/>
            <person name="Roberts A."/>
            <person name="Saif S."/>
            <person name="Shea T."/>
            <person name="Sisk P."/>
            <person name="Stolte C."/>
            <person name="Sykes S."/>
            <person name="Wortman J."/>
            <person name="Nusbaum C."/>
            <person name="Birren B."/>
        </authorList>
    </citation>
    <scope>NUCLEOTIDE SEQUENCE [LARGE SCALE GENOMIC DNA]</scope>
    <source>
        <strain evidence="4 5">CL02T12C05</strain>
    </source>
</reference>
<evidence type="ECO:0000313" key="5">
    <source>
        <dbReference type="Proteomes" id="UP000003089"/>
    </source>
</evidence>
<dbReference type="InterPro" id="IPR050964">
    <property type="entry name" value="Striated_Muscle_Regulatory"/>
</dbReference>
<comment type="caution">
    <text evidence="4">The sequence shown here is derived from an EMBL/GenBank/DDBJ whole genome shotgun (WGS) entry which is preliminary data.</text>
</comment>
<dbReference type="HOGENOM" id="CLU_020009_0_0_10"/>
<dbReference type="SMART" id="SM00060">
    <property type="entry name" value="FN3"/>
    <property type="match status" value="7"/>
</dbReference>